<protein>
    <submittedName>
        <fullName evidence="1">Uncharacterized protein</fullName>
    </submittedName>
</protein>
<comment type="caution">
    <text evidence="1">The sequence shown here is derived from an EMBL/GenBank/DDBJ whole genome shotgun (WGS) entry which is preliminary data.</text>
</comment>
<name>A0ABR2CYP6_9ROSI</name>
<keyword evidence="2" id="KW-1185">Reference proteome</keyword>
<organism evidence="1 2">
    <name type="scientific">Hibiscus sabdariffa</name>
    <name type="common">roselle</name>
    <dbReference type="NCBI Taxonomy" id="183260"/>
    <lineage>
        <taxon>Eukaryota</taxon>
        <taxon>Viridiplantae</taxon>
        <taxon>Streptophyta</taxon>
        <taxon>Embryophyta</taxon>
        <taxon>Tracheophyta</taxon>
        <taxon>Spermatophyta</taxon>
        <taxon>Magnoliopsida</taxon>
        <taxon>eudicotyledons</taxon>
        <taxon>Gunneridae</taxon>
        <taxon>Pentapetalae</taxon>
        <taxon>rosids</taxon>
        <taxon>malvids</taxon>
        <taxon>Malvales</taxon>
        <taxon>Malvaceae</taxon>
        <taxon>Malvoideae</taxon>
        <taxon>Hibiscus</taxon>
    </lineage>
</organism>
<dbReference type="Proteomes" id="UP001472677">
    <property type="component" value="Unassembled WGS sequence"/>
</dbReference>
<dbReference type="EMBL" id="JBBPBM010000040">
    <property type="protein sequence ID" value="KAK8525405.1"/>
    <property type="molecule type" value="Genomic_DNA"/>
</dbReference>
<proteinExistence type="predicted"/>
<evidence type="ECO:0000313" key="1">
    <source>
        <dbReference type="EMBL" id="KAK8525405.1"/>
    </source>
</evidence>
<gene>
    <name evidence="1" type="ORF">V6N12_014097</name>
</gene>
<evidence type="ECO:0000313" key="2">
    <source>
        <dbReference type="Proteomes" id="UP001472677"/>
    </source>
</evidence>
<sequence length="125" mass="13930">MAQLLFVARCVGLSYRFGLLLNRVTRAWTSETGSRDPYPGASSSLDPRAFVGHKDLKGVLGGLDGEGMFRMKLMGDDTGGLWANGRWWKGDEDLFERKWFQKGEKCWSGSGLMNGDEQGEQVSVY</sequence>
<accession>A0ABR2CYP6</accession>
<reference evidence="1 2" key="1">
    <citation type="journal article" date="2024" name="G3 (Bethesda)">
        <title>Genome assembly of Hibiscus sabdariffa L. provides insights into metabolisms of medicinal natural products.</title>
        <authorList>
            <person name="Kim T."/>
        </authorList>
    </citation>
    <scope>NUCLEOTIDE SEQUENCE [LARGE SCALE GENOMIC DNA]</scope>
    <source>
        <strain evidence="1">TK-2024</strain>
        <tissue evidence="1">Old leaves</tissue>
    </source>
</reference>